<keyword evidence="1 4" id="KW-0732">Signal</keyword>
<dbReference type="Pfam" id="PF24568">
    <property type="entry name" value="CC_PcsB"/>
    <property type="match status" value="1"/>
</dbReference>
<dbReference type="PRINTS" id="PR01852">
    <property type="entry name" value="SIBAPROTEIN"/>
</dbReference>
<protein>
    <submittedName>
        <fullName evidence="6">CHAP domain-containing protein</fullName>
    </submittedName>
</protein>
<evidence type="ECO:0000256" key="3">
    <source>
        <dbReference type="SAM" id="MobiDB-lite"/>
    </source>
</evidence>
<dbReference type="EMBL" id="CP110509">
    <property type="protein sequence ID" value="WMB27620.1"/>
    <property type="molecule type" value="Genomic_DNA"/>
</dbReference>
<dbReference type="Gene3D" id="3.90.1720.10">
    <property type="entry name" value="endopeptidase domain like (from Nostoc punctiforme)"/>
    <property type="match status" value="1"/>
</dbReference>
<feature type="region of interest" description="Disordered" evidence="3">
    <location>
        <begin position="253"/>
        <end position="272"/>
    </location>
</feature>
<dbReference type="Pfam" id="PF05257">
    <property type="entry name" value="CHAP"/>
    <property type="match status" value="1"/>
</dbReference>
<dbReference type="PROSITE" id="PS50911">
    <property type="entry name" value="CHAP"/>
    <property type="match status" value="1"/>
</dbReference>
<dbReference type="SUPFAM" id="SSF54001">
    <property type="entry name" value="Cysteine proteinases"/>
    <property type="match status" value="1"/>
</dbReference>
<keyword evidence="2" id="KW-0175">Coiled coil</keyword>
<dbReference type="InterPro" id="IPR038765">
    <property type="entry name" value="Papain-like_cys_pep_sf"/>
</dbReference>
<evidence type="ECO:0000259" key="5">
    <source>
        <dbReference type="PROSITE" id="PS50911"/>
    </source>
</evidence>
<dbReference type="InterPro" id="IPR057309">
    <property type="entry name" value="PcsB_CC"/>
</dbReference>
<dbReference type="RefSeq" id="WP_018367239.1">
    <property type="nucleotide sequence ID" value="NZ_CP104407.1"/>
</dbReference>
<dbReference type="InterPro" id="IPR009148">
    <property type="entry name" value="PcsB-like"/>
</dbReference>
<feature type="domain" description="Peptidase C51" evidence="5">
    <location>
        <begin position="291"/>
        <end position="408"/>
    </location>
</feature>
<sequence>MKKRILSAVLVSGVTLGAATAVNADDLNAKINTQDAIISNLTAEQQAAQSKVNSLQNQIGSLQTQQDSLSKENEELAAKSSELEKEIQLLSAKIIARSEVLNNQARSTQKGNTTANYFNTLLNSKSISDAVNRVFAIREVVTANAKILEQQKEDKAALEQKQTENQEAINKVAANMETLASNKVSLETQQAELEVAKLDLSAQMTSAQEEKDKLLSQKAAAEAAAKAAAEAAQRAQEEAKAKAQAQAESVAKAQAEIQQMQPAPSSVAPEATPAPSAIVAPVAAQSAPAPAAAPTATTITPQASYGSASTYPVGQCTWGVKSLAPWVGNYWGNGGQWAYSAAAAGFRVGSTPTVGSVVVWNDGGYGHVAYVTGVQGGQIQVMEANYNGNQSIGNYRGWFTPSGVSYIYPN</sequence>
<keyword evidence="7" id="KW-1185">Reference proteome</keyword>
<proteinExistence type="predicted"/>
<dbReference type="Proteomes" id="UP001238096">
    <property type="component" value="Chromosome"/>
</dbReference>
<evidence type="ECO:0000313" key="7">
    <source>
        <dbReference type="Proteomes" id="UP001238096"/>
    </source>
</evidence>
<feature type="chain" id="PRO_5047156132" evidence="4">
    <location>
        <begin position="25"/>
        <end position="410"/>
    </location>
</feature>
<evidence type="ECO:0000256" key="2">
    <source>
        <dbReference type="SAM" id="Coils"/>
    </source>
</evidence>
<accession>A0ABY9LFB3</accession>
<feature type="signal peptide" evidence="4">
    <location>
        <begin position="1"/>
        <end position="24"/>
    </location>
</feature>
<dbReference type="InterPro" id="IPR007921">
    <property type="entry name" value="CHAP_dom"/>
</dbReference>
<evidence type="ECO:0000256" key="1">
    <source>
        <dbReference type="ARBA" id="ARBA00022729"/>
    </source>
</evidence>
<dbReference type="Gene3D" id="6.10.250.3150">
    <property type="match status" value="1"/>
</dbReference>
<feature type="coiled-coil region" evidence="2">
    <location>
        <begin position="38"/>
        <end position="93"/>
    </location>
</feature>
<evidence type="ECO:0000313" key="6">
    <source>
        <dbReference type="EMBL" id="WMB27620.1"/>
    </source>
</evidence>
<dbReference type="InterPro" id="IPR058088">
    <property type="entry name" value="PcsB"/>
</dbReference>
<gene>
    <name evidence="6" type="ORF">N1496_05415</name>
</gene>
<reference evidence="7" key="1">
    <citation type="submission" date="2022-10" db="EMBL/GenBank/DDBJ databases">
        <title>Streptococcus didelphis as causative of fatal infections in opossums (Didelphis albiventris).</title>
        <authorList>
            <person name="Breyer G.M."/>
            <person name="Da Silva M.E.R.J."/>
            <person name="Siqueira F.M."/>
        </authorList>
    </citation>
    <scope>NUCLEOTIDE SEQUENCE [LARGE SCALE GENOMIC DNA]</scope>
    <source>
        <strain evidence="7">LBVP101/21</strain>
    </source>
</reference>
<dbReference type="NCBIfam" id="NF046104">
    <property type="entry name" value="PptglHdxlasePcsB"/>
    <property type="match status" value="1"/>
</dbReference>
<name>A0ABY9LFB3_9STRE</name>
<organism evidence="6 7">
    <name type="scientific">Streptococcus didelphis</name>
    <dbReference type="NCBI Taxonomy" id="102886"/>
    <lineage>
        <taxon>Bacteria</taxon>
        <taxon>Bacillati</taxon>
        <taxon>Bacillota</taxon>
        <taxon>Bacilli</taxon>
        <taxon>Lactobacillales</taxon>
        <taxon>Streptococcaceae</taxon>
        <taxon>Streptococcus</taxon>
    </lineage>
</organism>
<evidence type="ECO:0000256" key="4">
    <source>
        <dbReference type="SAM" id="SignalP"/>
    </source>
</evidence>